<proteinExistence type="predicted"/>
<dbReference type="EMBL" id="GBXM01010024">
    <property type="protein sequence ID" value="JAH98553.1"/>
    <property type="molecule type" value="Transcribed_RNA"/>
</dbReference>
<name>A0A0E9XA25_ANGAN</name>
<reference evidence="1" key="1">
    <citation type="submission" date="2014-11" db="EMBL/GenBank/DDBJ databases">
        <authorList>
            <person name="Amaro Gonzalez C."/>
        </authorList>
    </citation>
    <scope>NUCLEOTIDE SEQUENCE</scope>
</reference>
<evidence type="ECO:0000313" key="1">
    <source>
        <dbReference type="EMBL" id="JAH98553.1"/>
    </source>
</evidence>
<organism evidence="1">
    <name type="scientific">Anguilla anguilla</name>
    <name type="common">European freshwater eel</name>
    <name type="synonym">Muraena anguilla</name>
    <dbReference type="NCBI Taxonomy" id="7936"/>
    <lineage>
        <taxon>Eukaryota</taxon>
        <taxon>Metazoa</taxon>
        <taxon>Chordata</taxon>
        <taxon>Craniata</taxon>
        <taxon>Vertebrata</taxon>
        <taxon>Euteleostomi</taxon>
        <taxon>Actinopterygii</taxon>
        <taxon>Neopterygii</taxon>
        <taxon>Teleostei</taxon>
        <taxon>Anguilliformes</taxon>
        <taxon>Anguillidae</taxon>
        <taxon>Anguilla</taxon>
    </lineage>
</organism>
<accession>A0A0E9XA25</accession>
<protein>
    <submittedName>
        <fullName evidence="1">Uncharacterized protein</fullName>
    </submittedName>
</protein>
<sequence length="69" mass="8257">MCISHTYAVYTVCFYTFRLTHYRAMDAVHLYCCQNTHSHTHTHMHTHAHAHVHTHMHVHTITHTHKHAY</sequence>
<dbReference type="AlphaFoldDB" id="A0A0E9XA25"/>
<reference evidence="1" key="2">
    <citation type="journal article" date="2015" name="Fish Shellfish Immunol.">
        <title>Early steps in the European eel (Anguilla anguilla)-Vibrio vulnificus interaction in the gills: Role of the RtxA13 toxin.</title>
        <authorList>
            <person name="Callol A."/>
            <person name="Pajuelo D."/>
            <person name="Ebbesson L."/>
            <person name="Teles M."/>
            <person name="MacKenzie S."/>
            <person name="Amaro C."/>
        </authorList>
    </citation>
    <scope>NUCLEOTIDE SEQUENCE</scope>
</reference>